<dbReference type="Proteomes" id="UP001234989">
    <property type="component" value="Chromosome 9"/>
</dbReference>
<dbReference type="InterPro" id="IPR012337">
    <property type="entry name" value="RNaseH-like_sf"/>
</dbReference>
<feature type="non-terminal residue" evidence="1">
    <location>
        <position position="1"/>
    </location>
</feature>
<evidence type="ECO:0000313" key="1">
    <source>
        <dbReference type="EMBL" id="WMV46122.1"/>
    </source>
</evidence>
<protein>
    <recommendedName>
        <fullName evidence="3">Integrase catalytic domain-containing protein</fullName>
    </recommendedName>
</protein>
<evidence type="ECO:0000313" key="2">
    <source>
        <dbReference type="Proteomes" id="UP001234989"/>
    </source>
</evidence>
<keyword evidence="2" id="KW-1185">Reference proteome</keyword>
<dbReference type="SUPFAM" id="SSF53098">
    <property type="entry name" value="Ribonuclease H-like"/>
    <property type="match status" value="1"/>
</dbReference>
<reference evidence="1" key="1">
    <citation type="submission" date="2023-08" db="EMBL/GenBank/DDBJ databases">
        <title>A de novo genome assembly of Solanum verrucosum Schlechtendal, a Mexican diploid species geographically isolated from the other diploid A-genome species in potato relatives.</title>
        <authorList>
            <person name="Hosaka K."/>
        </authorList>
    </citation>
    <scope>NUCLEOTIDE SEQUENCE</scope>
    <source>
        <tissue evidence="1">Young leaves</tissue>
    </source>
</reference>
<dbReference type="EMBL" id="CP133620">
    <property type="protein sequence ID" value="WMV46122.1"/>
    <property type="molecule type" value="Genomic_DNA"/>
</dbReference>
<proteinExistence type="predicted"/>
<organism evidence="1 2">
    <name type="scientific">Solanum verrucosum</name>
    <dbReference type="NCBI Taxonomy" id="315347"/>
    <lineage>
        <taxon>Eukaryota</taxon>
        <taxon>Viridiplantae</taxon>
        <taxon>Streptophyta</taxon>
        <taxon>Embryophyta</taxon>
        <taxon>Tracheophyta</taxon>
        <taxon>Spermatophyta</taxon>
        <taxon>Magnoliopsida</taxon>
        <taxon>eudicotyledons</taxon>
        <taxon>Gunneridae</taxon>
        <taxon>Pentapetalae</taxon>
        <taxon>asterids</taxon>
        <taxon>lamiids</taxon>
        <taxon>Solanales</taxon>
        <taxon>Solanaceae</taxon>
        <taxon>Solanoideae</taxon>
        <taxon>Solaneae</taxon>
        <taxon>Solanum</taxon>
    </lineage>
</organism>
<evidence type="ECO:0008006" key="3">
    <source>
        <dbReference type="Google" id="ProtNLM"/>
    </source>
</evidence>
<dbReference type="AlphaFoldDB" id="A0AAF0UHI4"/>
<gene>
    <name evidence="1" type="ORF">MTR67_039507</name>
</gene>
<sequence length="74" mass="8414">SDRGNQFTSQFWKSFQKGLSTCDKISTTFHPQNDGYHSSIGMTFLEALYCRRFISPIGWFEVGEFSLIGPRVGT</sequence>
<accession>A0AAF0UHI4</accession>
<name>A0AAF0UHI4_SOLVR</name>